<evidence type="ECO:0000256" key="13">
    <source>
        <dbReference type="ARBA" id="ARBA00022993"/>
    </source>
</evidence>
<evidence type="ECO:0000256" key="6">
    <source>
        <dbReference type="ARBA" id="ARBA00012102"/>
    </source>
</evidence>
<keyword evidence="10 16" id="KW-0418">Kinase</keyword>
<feature type="binding site" evidence="16">
    <location>
        <begin position="6"/>
        <end position="13"/>
    </location>
    <ligand>
        <name>ATP</name>
        <dbReference type="ChEBI" id="CHEBI:30616"/>
    </ligand>
</feature>
<comment type="caution">
    <text evidence="16">Lacks conserved residue(s) required for the propagation of feature annotation.</text>
</comment>
<comment type="subcellular location">
    <subcellularLocation>
        <location evidence="3 16">Cytoplasm</location>
    </subcellularLocation>
</comment>
<dbReference type="EC" id="2.7.1.33" evidence="6 16"/>
<dbReference type="InterPro" id="IPR043129">
    <property type="entry name" value="ATPase_NBD"/>
</dbReference>
<comment type="cofactor">
    <cofactor evidence="16">
        <name>NH4(+)</name>
        <dbReference type="ChEBI" id="CHEBI:28938"/>
    </cofactor>
    <cofactor evidence="16">
        <name>K(+)</name>
        <dbReference type="ChEBI" id="CHEBI:29103"/>
    </cofactor>
    <text evidence="16">A monovalent cation. Ammonium or potassium.</text>
</comment>
<comment type="function">
    <text evidence="16">Catalyzes the phosphorylation of pantothenate (Pan), the first step in CoA biosynthesis.</text>
</comment>
<evidence type="ECO:0000256" key="12">
    <source>
        <dbReference type="ARBA" id="ARBA00022958"/>
    </source>
</evidence>
<evidence type="ECO:0000256" key="4">
    <source>
        <dbReference type="ARBA" id="ARBA00005225"/>
    </source>
</evidence>
<keyword evidence="13 16" id="KW-0173">Coenzyme A biosynthesis</keyword>
<name>A0A7C4XE19_UNCW3</name>
<dbReference type="PANTHER" id="PTHR34265">
    <property type="entry name" value="TYPE III PANTOTHENATE KINASE"/>
    <property type="match status" value="1"/>
</dbReference>
<feature type="binding site" evidence="16">
    <location>
        <begin position="98"/>
        <end position="101"/>
    </location>
    <ligand>
        <name>substrate</name>
    </ligand>
</feature>
<evidence type="ECO:0000256" key="15">
    <source>
        <dbReference type="ARBA" id="ARBA00040883"/>
    </source>
</evidence>
<evidence type="ECO:0000256" key="14">
    <source>
        <dbReference type="ARBA" id="ARBA00038036"/>
    </source>
</evidence>
<evidence type="ECO:0000256" key="10">
    <source>
        <dbReference type="ARBA" id="ARBA00022777"/>
    </source>
</evidence>
<feature type="binding site" evidence="16">
    <location>
        <position position="123"/>
    </location>
    <ligand>
        <name>ATP</name>
        <dbReference type="ChEBI" id="CHEBI:30616"/>
    </ligand>
</feature>
<dbReference type="EMBL" id="DTGZ01000027">
    <property type="protein sequence ID" value="HGV96951.1"/>
    <property type="molecule type" value="Genomic_DNA"/>
</dbReference>
<dbReference type="Gene3D" id="3.30.420.40">
    <property type="match status" value="2"/>
</dbReference>
<dbReference type="AlphaFoldDB" id="A0A7C4XE19"/>
<dbReference type="HAMAP" id="MF_01274">
    <property type="entry name" value="Pantothen_kinase_3"/>
    <property type="match status" value="1"/>
</dbReference>
<feature type="active site" description="Proton acceptor" evidence="16">
    <location>
        <position position="100"/>
    </location>
</feature>
<dbReference type="CDD" id="cd24015">
    <property type="entry name" value="ASKHA_NBD_PanK-III"/>
    <property type="match status" value="1"/>
</dbReference>
<accession>A0A7C4XE19</accession>
<dbReference type="SUPFAM" id="SSF53067">
    <property type="entry name" value="Actin-like ATPase domain"/>
    <property type="match status" value="2"/>
</dbReference>
<evidence type="ECO:0000256" key="3">
    <source>
        <dbReference type="ARBA" id="ARBA00004496"/>
    </source>
</evidence>
<evidence type="ECO:0000256" key="16">
    <source>
        <dbReference type="HAMAP-Rule" id="MF_01274"/>
    </source>
</evidence>
<sequence>MVVAIDIGNTQTHIGFYRNGKFEKILNLPTEKSGKEKVLKKIFLGNNFVAIAIASVVPQVTEGYIKFFKKFLHTMPLIVSGKLKTPVKFRYRNINNLGADRIANVVGANLRYKKDLIIFSFGTATVCDVVLKNGKYLGGLIAPGIKTGIRALESRTTLLKKVPLKIPKKFLGLSTEECLQSGILNGTRLMVQGVIREIEGQYRKKFFCVSTGGLGKLMKDLIPEISLYDPELTLYGIIKIYYLNV</sequence>
<evidence type="ECO:0000256" key="1">
    <source>
        <dbReference type="ARBA" id="ARBA00001206"/>
    </source>
</evidence>
<reference evidence="17" key="1">
    <citation type="journal article" date="2020" name="mSystems">
        <title>Genome- and Community-Level Interaction Insights into Carbon Utilization and Element Cycling Functions of Hydrothermarchaeota in Hydrothermal Sediment.</title>
        <authorList>
            <person name="Zhou Z."/>
            <person name="Liu Y."/>
            <person name="Xu W."/>
            <person name="Pan J."/>
            <person name="Luo Z.H."/>
            <person name="Li M."/>
        </authorList>
    </citation>
    <scope>NUCLEOTIDE SEQUENCE [LARGE SCALE GENOMIC DNA]</scope>
    <source>
        <strain evidence="17">SpSt-774</strain>
    </source>
</reference>
<comment type="catalytic activity">
    <reaction evidence="1 16">
        <text>(R)-pantothenate + ATP = (R)-4'-phosphopantothenate + ADP + H(+)</text>
        <dbReference type="Rhea" id="RHEA:16373"/>
        <dbReference type="ChEBI" id="CHEBI:10986"/>
        <dbReference type="ChEBI" id="CHEBI:15378"/>
        <dbReference type="ChEBI" id="CHEBI:29032"/>
        <dbReference type="ChEBI" id="CHEBI:30616"/>
        <dbReference type="ChEBI" id="CHEBI:456216"/>
        <dbReference type="EC" id="2.7.1.33"/>
    </reaction>
</comment>
<dbReference type="GO" id="GO:0005737">
    <property type="term" value="C:cytoplasm"/>
    <property type="evidence" value="ECO:0007669"/>
    <property type="project" value="UniProtKB-SubCell"/>
</dbReference>
<evidence type="ECO:0000256" key="9">
    <source>
        <dbReference type="ARBA" id="ARBA00022741"/>
    </source>
</evidence>
<comment type="subunit">
    <text evidence="5 16">Homodimer.</text>
</comment>
<gene>
    <name evidence="16" type="primary">coaX</name>
    <name evidence="17" type="ORF">ENV60_01465</name>
</gene>
<keyword evidence="9 16" id="KW-0547">Nucleotide-binding</keyword>
<evidence type="ECO:0000313" key="17">
    <source>
        <dbReference type="EMBL" id="HGV96951.1"/>
    </source>
</evidence>
<comment type="caution">
    <text evidence="17">The sequence shown here is derived from an EMBL/GenBank/DDBJ whole genome shotgun (WGS) entry which is preliminary data.</text>
</comment>
<evidence type="ECO:0000256" key="11">
    <source>
        <dbReference type="ARBA" id="ARBA00022840"/>
    </source>
</evidence>
<comment type="pathway">
    <text evidence="4 16">Cofactor biosynthesis; coenzyme A biosynthesis; CoA from (R)-pantothenate: step 1/5.</text>
</comment>
<dbReference type="InterPro" id="IPR004619">
    <property type="entry name" value="Type_III_PanK"/>
</dbReference>
<dbReference type="UniPathway" id="UPA00241">
    <property type="reaction ID" value="UER00352"/>
</dbReference>
<keyword evidence="11 16" id="KW-0067">ATP-binding</keyword>
<evidence type="ECO:0000256" key="2">
    <source>
        <dbReference type="ARBA" id="ARBA00001958"/>
    </source>
</evidence>
<dbReference type="GO" id="GO:0004594">
    <property type="term" value="F:pantothenate kinase activity"/>
    <property type="evidence" value="ECO:0007669"/>
    <property type="project" value="UniProtKB-UniRule"/>
</dbReference>
<evidence type="ECO:0000256" key="7">
    <source>
        <dbReference type="ARBA" id="ARBA00022490"/>
    </source>
</evidence>
<comment type="similarity">
    <text evidence="14 16">Belongs to the type III pantothenate kinase family.</text>
</comment>
<organism evidence="17">
    <name type="scientific">candidate division WOR-3 bacterium</name>
    <dbReference type="NCBI Taxonomy" id="2052148"/>
    <lineage>
        <taxon>Bacteria</taxon>
        <taxon>Bacteria division WOR-3</taxon>
    </lineage>
</organism>
<keyword evidence="12 16" id="KW-0630">Potassium</keyword>
<evidence type="ECO:0000256" key="5">
    <source>
        <dbReference type="ARBA" id="ARBA00011738"/>
    </source>
</evidence>
<dbReference type="PANTHER" id="PTHR34265:SF1">
    <property type="entry name" value="TYPE III PANTOTHENATE KINASE"/>
    <property type="match status" value="1"/>
</dbReference>
<feature type="binding site" evidence="16">
    <location>
        <position position="175"/>
    </location>
    <ligand>
        <name>substrate</name>
    </ligand>
</feature>
<proteinExistence type="inferred from homology"/>
<dbReference type="Pfam" id="PF03309">
    <property type="entry name" value="Pan_kinase"/>
    <property type="match status" value="1"/>
</dbReference>
<evidence type="ECO:0000256" key="8">
    <source>
        <dbReference type="ARBA" id="ARBA00022679"/>
    </source>
</evidence>
<dbReference type="GO" id="GO:0015937">
    <property type="term" value="P:coenzyme A biosynthetic process"/>
    <property type="evidence" value="ECO:0007669"/>
    <property type="project" value="UniProtKB-UniRule"/>
</dbReference>
<dbReference type="GO" id="GO:0005524">
    <property type="term" value="F:ATP binding"/>
    <property type="evidence" value="ECO:0007669"/>
    <property type="project" value="UniProtKB-UniRule"/>
</dbReference>
<keyword evidence="8 16" id="KW-0808">Transferase</keyword>
<dbReference type="NCBIfam" id="TIGR00671">
    <property type="entry name" value="baf"/>
    <property type="match status" value="1"/>
</dbReference>
<protein>
    <recommendedName>
        <fullName evidence="15 16">Type III pantothenate kinase</fullName>
        <ecNumber evidence="6 16">2.7.1.33</ecNumber>
    </recommendedName>
    <alternativeName>
        <fullName evidence="16">PanK-III</fullName>
    </alternativeName>
    <alternativeName>
        <fullName evidence="16">Pantothenic acid kinase</fullName>
    </alternativeName>
</protein>
<keyword evidence="7 16" id="KW-0963">Cytoplasm</keyword>
<feature type="binding site" evidence="16">
    <location>
        <position position="91"/>
    </location>
    <ligand>
        <name>substrate</name>
    </ligand>
</feature>
<comment type="cofactor">
    <cofactor evidence="2">
        <name>K(+)</name>
        <dbReference type="ChEBI" id="CHEBI:29103"/>
    </cofactor>
</comment>